<evidence type="ECO:0000259" key="5">
    <source>
        <dbReference type="PROSITE" id="PS50977"/>
    </source>
</evidence>
<dbReference type="GO" id="GO:0000976">
    <property type="term" value="F:transcription cis-regulatory region binding"/>
    <property type="evidence" value="ECO:0007669"/>
    <property type="project" value="TreeGrafter"/>
</dbReference>
<dbReference type="EMBL" id="JACHGT010000005">
    <property type="protein sequence ID" value="MBB6034822.1"/>
    <property type="molecule type" value="Genomic_DNA"/>
</dbReference>
<protein>
    <submittedName>
        <fullName evidence="6">AcrR family transcriptional regulator</fullName>
    </submittedName>
</protein>
<evidence type="ECO:0000313" key="6">
    <source>
        <dbReference type="EMBL" id="MBB6034822.1"/>
    </source>
</evidence>
<evidence type="ECO:0000256" key="2">
    <source>
        <dbReference type="ARBA" id="ARBA00023125"/>
    </source>
</evidence>
<sequence length="188" mass="20312">MTSAQAEPRRKDARRNRTQILDVARALLAERGLAVDMREIAAACGVGVGTLYRHFPDRDRLLTAVLAEDAAVWTEATEPALADADAWRGLRAFAEATLSLMARHRGMLDGLSGPETQAAFDACRDHLAGVIGDLVGRAQEDGRLRRDVSAHDVVVQVMALGRAVELTEAAEPGAWRRHLEIVLDGLAA</sequence>
<dbReference type="InterPro" id="IPR050109">
    <property type="entry name" value="HTH-type_TetR-like_transc_reg"/>
</dbReference>
<dbReference type="Proteomes" id="UP000548476">
    <property type="component" value="Unassembled WGS sequence"/>
</dbReference>
<comment type="caution">
    <text evidence="6">The sequence shown here is derived from an EMBL/GenBank/DDBJ whole genome shotgun (WGS) entry which is preliminary data.</text>
</comment>
<name>A0A841FMP6_9ACTN</name>
<dbReference type="InterPro" id="IPR049445">
    <property type="entry name" value="TetR_SbtR-like_C"/>
</dbReference>
<keyword evidence="7" id="KW-1185">Reference proteome</keyword>
<evidence type="ECO:0000313" key="7">
    <source>
        <dbReference type="Proteomes" id="UP000548476"/>
    </source>
</evidence>
<gene>
    <name evidence="6" type="ORF">HNR73_002676</name>
</gene>
<dbReference type="Pfam" id="PF21597">
    <property type="entry name" value="TetR_C_43"/>
    <property type="match status" value="1"/>
</dbReference>
<dbReference type="PROSITE" id="PS50977">
    <property type="entry name" value="HTH_TETR_2"/>
    <property type="match status" value="1"/>
</dbReference>
<dbReference type="Gene3D" id="1.10.357.10">
    <property type="entry name" value="Tetracycline Repressor, domain 2"/>
    <property type="match status" value="1"/>
</dbReference>
<evidence type="ECO:0000256" key="3">
    <source>
        <dbReference type="ARBA" id="ARBA00023163"/>
    </source>
</evidence>
<dbReference type="SUPFAM" id="SSF46689">
    <property type="entry name" value="Homeodomain-like"/>
    <property type="match status" value="1"/>
</dbReference>
<dbReference type="Pfam" id="PF00440">
    <property type="entry name" value="TetR_N"/>
    <property type="match status" value="1"/>
</dbReference>
<dbReference type="SUPFAM" id="SSF48498">
    <property type="entry name" value="Tetracyclin repressor-like, C-terminal domain"/>
    <property type="match status" value="1"/>
</dbReference>
<proteinExistence type="predicted"/>
<dbReference type="RefSeq" id="WP_184787685.1">
    <property type="nucleotide sequence ID" value="NZ_BONT01000067.1"/>
</dbReference>
<keyword evidence="3" id="KW-0804">Transcription</keyword>
<dbReference type="PRINTS" id="PR00455">
    <property type="entry name" value="HTHTETR"/>
</dbReference>
<feature type="domain" description="HTH tetR-type" evidence="5">
    <location>
        <begin position="14"/>
        <end position="73"/>
    </location>
</feature>
<dbReference type="GO" id="GO:0003700">
    <property type="term" value="F:DNA-binding transcription factor activity"/>
    <property type="evidence" value="ECO:0007669"/>
    <property type="project" value="TreeGrafter"/>
</dbReference>
<dbReference type="InterPro" id="IPR009057">
    <property type="entry name" value="Homeodomain-like_sf"/>
</dbReference>
<dbReference type="InterPro" id="IPR036271">
    <property type="entry name" value="Tet_transcr_reg_TetR-rel_C_sf"/>
</dbReference>
<dbReference type="PANTHER" id="PTHR30055">
    <property type="entry name" value="HTH-TYPE TRANSCRIPTIONAL REGULATOR RUTR"/>
    <property type="match status" value="1"/>
</dbReference>
<evidence type="ECO:0000256" key="4">
    <source>
        <dbReference type="PROSITE-ProRule" id="PRU00335"/>
    </source>
</evidence>
<keyword evidence="2 4" id="KW-0238">DNA-binding</keyword>
<dbReference type="PANTHER" id="PTHR30055:SF234">
    <property type="entry name" value="HTH-TYPE TRANSCRIPTIONAL REGULATOR BETI"/>
    <property type="match status" value="1"/>
</dbReference>
<feature type="DNA-binding region" description="H-T-H motif" evidence="4">
    <location>
        <begin position="36"/>
        <end position="55"/>
    </location>
</feature>
<evidence type="ECO:0000256" key="1">
    <source>
        <dbReference type="ARBA" id="ARBA00023015"/>
    </source>
</evidence>
<accession>A0A841FMP6</accession>
<dbReference type="AlphaFoldDB" id="A0A841FMP6"/>
<dbReference type="InterPro" id="IPR001647">
    <property type="entry name" value="HTH_TetR"/>
</dbReference>
<reference evidence="6 7" key="1">
    <citation type="submission" date="2020-08" db="EMBL/GenBank/DDBJ databases">
        <title>Genomic Encyclopedia of Type Strains, Phase IV (KMG-IV): sequencing the most valuable type-strain genomes for metagenomic binning, comparative biology and taxonomic classification.</title>
        <authorList>
            <person name="Goeker M."/>
        </authorList>
    </citation>
    <scope>NUCLEOTIDE SEQUENCE [LARGE SCALE GENOMIC DNA]</scope>
    <source>
        <strain evidence="6 7">YIM 65646</strain>
    </source>
</reference>
<organism evidence="6 7">
    <name type="scientific">Phytomonospora endophytica</name>
    <dbReference type="NCBI Taxonomy" id="714109"/>
    <lineage>
        <taxon>Bacteria</taxon>
        <taxon>Bacillati</taxon>
        <taxon>Actinomycetota</taxon>
        <taxon>Actinomycetes</taxon>
        <taxon>Micromonosporales</taxon>
        <taxon>Micromonosporaceae</taxon>
        <taxon>Phytomonospora</taxon>
    </lineage>
</organism>
<keyword evidence="1" id="KW-0805">Transcription regulation</keyword>